<dbReference type="InterPro" id="IPR036397">
    <property type="entry name" value="RNaseH_sf"/>
</dbReference>
<organism evidence="2 3">
    <name type="scientific">Chromobacterium haemolyticum</name>
    <dbReference type="NCBI Taxonomy" id="394935"/>
    <lineage>
        <taxon>Bacteria</taxon>
        <taxon>Pseudomonadati</taxon>
        <taxon>Pseudomonadota</taxon>
        <taxon>Betaproteobacteria</taxon>
        <taxon>Neisseriales</taxon>
        <taxon>Chromobacteriaceae</taxon>
        <taxon>Chromobacterium</taxon>
    </lineage>
</organism>
<feature type="domain" description="Integrase catalytic" evidence="1">
    <location>
        <begin position="149"/>
        <end position="351"/>
    </location>
</feature>
<name>A0A1W0CV51_9NEIS</name>
<dbReference type="PANTHER" id="PTHR35004:SF7">
    <property type="entry name" value="INTEGRASE PROTEIN"/>
    <property type="match status" value="1"/>
</dbReference>
<proteinExistence type="predicted"/>
<reference evidence="2 3" key="1">
    <citation type="submission" date="2017-02" db="EMBL/GenBank/DDBJ databases">
        <title>Chromobacterium haemolyticum H5244.</title>
        <authorList>
            <person name="Gulvik C.A."/>
        </authorList>
    </citation>
    <scope>NUCLEOTIDE SEQUENCE [LARGE SCALE GENOMIC DNA]</scope>
    <source>
        <strain evidence="2 3">H5244</strain>
    </source>
</reference>
<dbReference type="GO" id="GO:0015074">
    <property type="term" value="P:DNA integration"/>
    <property type="evidence" value="ECO:0007669"/>
    <property type="project" value="InterPro"/>
</dbReference>
<dbReference type="Gene3D" id="3.30.420.10">
    <property type="entry name" value="Ribonuclease H-like superfamily/Ribonuclease H"/>
    <property type="match status" value="1"/>
</dbReference>
<dbReference type="SUPFAM" id="SSF53098">
    <property type="entry name" value="Ribonuclease H-like"/>
    <property type="match status" value="1"/>
</dbReference>
<evidence type="ECO:0000313" key="2">
    <source>
        <dbReference type="EMBL" id="OQS38611.1"/>
    </source>
</evidence>
<comment type="caution">
    <text evidence="2">The sequence shown here is derived from an EMBL/GenBank/DDBJ whole genome shotgun (WGS) entry which is preliminary data.</text>
</comment>
<dbReference type="InterPro" id="IPR012337">
    <property type="entry name" value="RNaseH-like_sf"/>
</dbReference>
<dbReference type="PANTHER" id="PTHR35004">
    <property type="entry name" value="TRANSPOSASE RV3428C-RELATED"/>
    <property type="match status" value="1"/>
</dbReference>
<evidence type="ECO:0000313" key="3">
    <source>
        <dbReference type="Proteomes" id="UP000192721"/>
    </source>
</evidence>
<evidence type="ECO:0000259" key="1">
    <source>
        <dbReference type="PROSITE" id="PS50994"/>
    </source>
</evidence>
<dbReference type="AlphaFoldDB" id="A0A1W0CV51"/>
<sequence length="595" mass="65271">MSAVMNERVVAAALAARTAGHGDKGAIYDAACRELGISRATLMKKIKELTLTSPRKRRSDAGQSALERDEALLISALLMESTRKNGKRLYSVADAIETLRANGMIRAEFLDTATGELRPLSESTISRALRTYGLHPDQLLAPAPVTELASLHPNHVWQIDASLCVLYYLKPSADVRANGLRVMDHAEFYKNKPKNVARIASDRVWSYEITDHASDWIYVEYVMGAESGENLCSVLINAMQERGGADLLHGVPRKLMLDAGSANTAAMSRNLCRALGIELLVHKVGNARATGQVENARNIIERKLEPGLKFQPVNSLDELNALAKRWRMHFNATAIHSRHGKTRSQAWMAILASQLIKAPAVEVCRELAVAQPESRKVSPKLRVSFQGREYDVSTVPEVMVGEKLMVTRNPWRQDAAQVVLVGEDGREVFHVVNEVLKNEFGFATTAATLGESYKQHAETPAQAALKQIEQIVTGTDSLAAAEAARKAKEIPFGGRLDPYKHIEEAELPAYLPRRGTEHGLAAPQVEFPPLTLIEAAKQLKQRVTAAGGEWTADRFQWLAQRNPAGVPEDQLDAIVAELCSPTAGMKSPLRVVKTA</sequence>
<dbReference type="InterPro" id="IPR001584">
    <property type="entry name" value="Integrase_cat-core"/>
</dbReference>
<accession>A0A1W0CV51</accession>
<dbReference type="Proteomes" id="UP000192721">
    <property type="component" value="Unassembled WGS sequence"/>
</dbReference>
<gene>
    <name evidence="2" type="ORF">B0T45_12590</name>
</gene>
<dbReference type="EMBL" id="MUKV01000015">
    <property type="protein sequence ID" value="OQS38611.1"/>
    <property type="molecule type" value="Genomic_DNA"/>
</dbReference>
<dbReference type="PROSITE" id="PS50994">
    <property type="entry name" value="INTEGRASE"/>
    <property type="match status" value="1"/>
</dbReference>
<protein>
    <submittedName>
        <fullName evidence="2">Integrase</fullName>
    </submittedName>
</protein>
<dbReference type="GO" id="GO:0003676">
    <property type="term" value="F:nucleic acid binding"/>
    <property type="evidence" value="ECO:0007669"/>
    <property type="project" value="InterPro"/>
</dbReference>